<evidence type="ECO:0000313" key="2">
    <source>
        <dbReference type="EMBL" id="QEX15410.1"/>
    </source>
</evidence>
<feature type="region of interest" description="Disordered" evidence="1">
    <location>
        <begin position="38"/>
        <end position="61"/>
    </location>
</feature>
<dbReference type="Proteomes" id="UP000326202">
    <property type="component" value="Chromosome"/>
</dbReference>
<dbReference type="InterPro" id="IPR021395">
    <property type="entry name" value="DUF3035"/>
</dbReference>
<keyword evidence="3" id="KW-1185">Reference proteome</keyword>
<dbReference type="EMBL" id="CP042906">
    <property type="protein sequence ID" value="QEX15410.1"/>
    <property type="molecule type" value="Genomic_DNA"/>
</dbReference>
<organism evidence="2 3">
    <name type="scientific">Hypericibacter terrae</name>
    <dbReference type="NCBI Taxonomy" id="2602015"/>
    <lineage>
        <taxon>Bacteria</taxon>
        <taxon>Pseudomonadati</taxon>
        <taxon>Pseudomonadota</taxon>
        <taxon>Alphaproteobacteria</taxon>
        <taxon>Rhodospirillales</taxon>
        <taxon>Dongiaceae</taxon>
        <taxon>Hypericibacter</taxon>
    </lineage>
</organism>
<dbReference type="AlphaFoldDB" id="A0A5J6MGM7"/>
<name>A0A5J6MGM7_9PROT</name>
<evidence type="ECO:0008006" key="4">
    <source>
        <dbReference type="Google" id="ProtNLM"/>
    </source>
</evidence>
<evidence type="ECO:0000313" key="3">
    <source>
        <dbReference type="Proteomes" id="UP000326202"/>
    </source>
</evidence>
<sequence length="181" mass="19355">MILLVGLSGCDSAREIFGYNKQAPDEFQVYARAPLSLPPDYNLRPPAPGAPRPQEGTPRDQAASAVFGDYAFGGSLGEALGEPQDTTSTGEKAFLQSAGATGIDPSIRQTIDVETAALIEQDQTLIDRLIFWREAGVPGTVVDPAKEQQRLQENSALGLPVTTGETPTIERKKKALLEGIF</sequence>
<dbReference type="Pfam" id="PF11233">
    <property type="entry name" value="DUF3035"/>
    <property type="match status" value="1"/>
</dbReference>
<gene>
    <name evidence="2" type="ORF">FRZ44_06930</name>
</gene>
<reference evidence="2 3" key="1">
    <citation type="submission" date="2019-08" db="EMBL/GenBank/DDBJ databases">
        <title>Hyperibacter terrae gen. nov., sp. nov. and Hyperibacter viscosus sp. nov., two new members in the family Rhodospirillaceae isolated from the rhizosphere of Hypericum perforatum.</title>
        <authorList>
            <person name="Noviana Z."/>
        </authorList>
    </citation>
    <scope>NUCLEOTIDE SEQUENCE [LARGE SCALE GENOMIC DNA]</scope>
    <source>
        <strain evidence="2 3">R5913</strain>
    </source>
</reference>
<evidence type="ECO:0000256" key="1">
    <source>
        <dbReference type="SAM" id="MobiDB-lite"/>
    </source>
</evidence>
<dbReference type="KEGG" id="htq:FRZ44_06930"/>
<accession>A0A5J6MGM7</accession>
<protein>
    <recommendedName>
        <fullName evidence="4">DUF3035 domain-containing protein</fullName>
    </recommendedName>
</protein>
<proteinExistence type="predicted"/>